<organism evidence="2 3">
    <name type="scientific">Paraburkholderia phenoliruptrix</name>
    <dbReference type="NCBI Taxonomy" id="252970"/>
    <lineage>
        <taxon>Bacteria</taxon>
        <taxon>Pseudomonadati</taxon>
        <taxon>Pseudomonadota</taxon>
        <taxon>Betaproteobacteria</taxon>
        <taxon>Burkholderiales</taxon>
        <taxon>Burkholderiaceae</taxon>
        <taxon>Paraburkholderia</taxon>
    </lineage>
</organism>
<dbReference type="AlphaFoldDB" id="A0A6J5BYI4"/>
<proteinExistence type="predicted"/>
<reference evidence="2 3" key="1">
    <citation type="submission" date="2020-04" db="EMBL/GenBank/DDBJ databases">
        <authorList>
            <person name="De Canck E."/>
        </authorList>
    </citation>
    <scope>NUCLEOTIDE SEQUENCE [LARGE SCALE GENOMIC DNA]</scope>
    <source>
        <strain evidence="2 3">LMG 22037</strain>
    </source>
</reference>
<protein>
    <submittedName>
        <fullName evidence="2">Uncharacterized protein</fullName>
    </submittedName>
</protein>
<evidence type="ECO:0000313" key="2">
    <source>
        <dbReference type="EMBL" id="CAB3719440.1"/>
    </source>
</evidence>
<accession>A0A6J5BYI4</accession>
<dbReference type="EMBL" id="CADIKB010000027">
    <property type="protein sequence ID" value="CAB3719440.1"/>
    <property type="molecule type" value="Genomic_DNA"/>
</dbReference>
<evidence type="ECO:0000256" key="1">
    <source>
        <dbReference type="SAM" id="MobiDB-lite"/>
    </source>
</evidence>
<evidence type="ECO:0000313" key="3">
    <source>
        <dbReference type="Proteomes" id="UP000494249"/>
    </source>
</evidence>
<gene>
    <name evidence="2" type="ORF">LMG22037_04642</name>
</gene>
<name>A0A6J5BYI4_9BURK</name>
<feature type="region of interest" description="Disordered" evidence="1">
    <location>
        <begin position="1"/>
        <end position="35"/>
    </location>
</feature>
<feature type="compositionally biased region" description="Basic residues" evidence="1">
    <location>
        <begin position="1"/>
        <end position="13"/>
    </location>
</feature>
<dbReference type="Proteomes" id="UP000494249">
    <property type="component" value="Unassembled WGS sequence"/>
</dbReference>
<sequence>MMIGKSHYRHATGRHQPGQMANPERNPRATPRSSIAMLQRAYNVGFTFMN</sequence>